<feature type="domain" description="NB-ARC" evidence="7">
    <location>
        <begin position="201"/>
        <end position="375"/>
    </location>
</feature>
<dbReference type="PANTHER" id="PTHR23155">
    <property type="entry name" value="DISEASE RESISTANCE PROTEIN RP"/>
    <property type="match status" value="1"/>
</dbReference>
<evidence type="ECO:0000256" key="4">
    <source>
        <dbReference type="ARBA" id="ARBA00022741"/>
    </source>
</evidence>
<keyword evidence="2" id="KW-0433">Leucine-rich repeat</keyword>
<dbReference type="SUPFAM" id="SSF52540">
    <property type="entry name" value="P-loop containing nucleoside triphosphate hydrolases"/>
    <property type="match status" value="1"/>
</dbReference>
<dbReference type="InterPro" id="IPR027417">
    <property type="entry name" value="P-loop_NTPase"/>
</dbReference>
<keyword evidence="3" id="KW-0677">Repeat</keyword>
<feature type="domain" description="Disease resistance R13L4/SHOC-2-like LRR" evidence="10">
    <location>
        <begin position="591"/>
        <end position="928"/>
    </location>
</feature>
<dbReference type="GO" id="GO:0043531">
    <property type="term" value="F:ADP binding"/>
    <property type="evidence" value="ECO:0007669"/>
    <property type="project" value="InterPro"/>
</dbReference>
<dbReference type="GO" id="GO:0098542">
    <property type="term" value="P:defense response to other organism"/>
    <property type="evidence" value="ECO:0007669"/>
    <property type="project" value="TreeGrafter"/>
</dbReference>
<keyword evidence="6" id="KW-0067">ATP-binding</keyword>
<dbReference type="PANTHER" id="PTHR23155:SF1205">
    <property type="entry name" value="DISEASE RESISTANCE PROTEIN RPM1"/>
    <property type="match status" value="1"/>
</dbReference>
<dbReference type="Gene3D" id="3.80.10.10">
    <property type="entry name" value="Ribonuclease Inhibitor"/>
    <property type="match status" value="2"/>
</dbReference>
<reference evidence="11" key="1">
    <citation type="submission" date="2023-08" db="EMBL/GenBank/DDBJ databases">
        <title>Transcriptomic revealing of plant pathogen interaction in Gymnema sylvestre.</title>
        <authorList>
            <person name="Kalariya K.A."/>
        </authorList>
    </citation>
    <scope>NUCLEOTIDE SEQUENCE</scope>
</reference>
<dbReference type="Pfam" id="PF00931">
    <property type="entry name" value="NB-ARC"/>
    <property type="match status" value="1"/>
</dbReference>
<dbReference type="InterPro" id="IPR038005">
    <property type="entry name" value="RX-like_CC"/>
</dbReference>
<evidence type="ECO:0000256" key="2">
    <source>
        <dbReference type="ARBA" id="ARBA00022614"/>
    </source>
</evidence>
<dbReference type="Gene3D" id="1.20.5.4130">
    <property type="match status" value="1"/>
</dbReference>
<gene>
    <name evidence="11" type="primary">RPM1</name>
</gene>
<protein>
    <submittedName>
        <fullName evidence="11">Disease resistance protein RPM1</fullName>
    </submittedName>
</protein>
<dbReference type="SUPFAM" id="SSF52058">
    <property type="entry name" value="L domain-like"/>
    <property type="match status" value="1"/>
</dbReference>
<feature type="domain" description="Disease resistance protein winged helix" evidence="9">
    <location>
        <begin position="462"/>
        <end position="532"/>
    </location>
</feature>
<dbReference type="EMBL" id="OR484764">
    <property type="protein sequence ID" value="WNT99862.1"/>
    <property type="molecule type" value="mRNA"/>
</dbReference>
<dbReference type="InterPro" id="IPR058922">
    <property type="entry name" value="WHD_DRP"/>
</dbReference>
<keyword evidence="4" id="KW-0547">Nucleotide-binding</keyword>
<dbReference type="GO" id="GO:0005524">
    <property type="term" value="F:ATP binding"/>
    <property type="evidence" value="ECO:0007669"/>
    <property type="project" value="UniProtKB-KW"/>
</dbReference>
<dbReference type="CDD" id="cd14798">
    <property type="entry name" value="RX-CC_like"/>
    <property type="match status" value="1"/>
</dbReference>
<organism evidence="11">
    <name type="scientific">Gymnema sylvestre</name>
    <name type="common">Gurmar</name>
    <name type="synonym">Periploca sylvestris</name>
    <dbReference type="NCBI Taxonomy" id="4068"/>
    <lineage>
        <taxon>Eukaryota</taxon>
        <taxon>Viridiplantae</taxon>
        <taxon>Streptophyta</taxon>
        <taxon>Embryophyta</taxon>
        <taxon>Tracheophyta</taxon>
        <taxon>Spermatophyta</taxon>
        <taxon>Magnoliopsida</taxon>
        <taxon>eudicotyledons</taxon>
        <taxon>Gunneridae</taxon>
        <taxon>Pentapetalae</taxon>
        <taxon>asterids</taxon>
        <taxon>lamiids</taxon>
        <taxon>Gentianales</taxon>
        <taxon>Apocynaceae</taxon>
        <taxon>Asclepiadoideae</taxon>
        <taxon>Marsdenieae</taxon>
        <taxon>Gymnema</taxon>
    </lineage>
</organism>
<dbReference type="Gene3D" id="3.40.50.300">
    <property type="entry name" value="P-loop containing nucleotide triphosphate hydrolases"/>
    <property type="match status" value="1"/>
</dbReference>
<dbReference type="Pfam" id="PF23598">
    <property type="entry name" value="LRR_14"/>
    <property type="match status" value="1"/>
</dbReference>
<accession>A0AA96NMD7</accession>
<evidence type="ECO:0000259" key="9">
    <source>
        <dbReference type="Pfam" id="PF23559"/>
    </source>
</evidence>
<name>A0AA96NMD7_GYMSY</name>
<dbReference type="InterPro" id="IPR036388">
    <property type="entry name" value="WH-like_DNA-bd_sf"/>
</dbReference>
<dbReference type="InterPro" id="IPR044974">
    <property type="entry name" value="Disease_R_plants"/>
</dbReference>
<dbReference type="FunFam" id="1.10.10.10:FF:000322">
    <property type="entry name" value="Probable disease resistance protein At1g63360"/>
    <property type="match status" value="1"/>
</dbReference>
<dbReference type="PRINTS" id="PR00364">
    <property type="entry name" value="DISEASERSIST"/>
</dbReference>
<evidence type="ECO:0000256" key="3">
    <source>
        <dbReference type="ARBA" id="ARBA00022737"/>
    </source>
</evidence>
<dbReference type="InterPro" id="IPR032675">
    <property type="entry name" value="LRR_dom_sf"/>
</dbReference>
<dbReference type="InterPro" id="IPR002182">
    <property type="entry name" value="NB-ARC"/>
</dbReference>
<proteinExistence type="evidence at transcript level"/>
<comment type="similarity">
    <text evidence="1">Belongs to the disease resistance NB-LRR family.</text>
</comment>
<feature type="domain" description="Disease resistance N-terminal" evidence="8">
    <location>
        <begin position="25"/>
        <end position="107"/>
    </location>
</feature>
<dbReference type="Pfam" id="PF18052">
    <property type="entry name" value="Rx_N"/>
    <property type="match status" value="1"/>
</dbReference>
<dbReference type="Gene3D" id="1.10.8.430">
    <property type="entry name" value="Helical domain of apoptotic protease-activating factors"/>
    <property type="match status" value="1"/>
</dbReference>
<evidence type="ECO:0000259" key="8">
    <source>
        <dbReference type="Pfam" id="PF18052"/>
    </source>
</evidence>
<dbReference type="InterPro" id="IPR042197">
    <property type="entry name" value="Apaf_helical"/>
</dbReference>
<dbReference type="Gene3D" id="1.10.10.10">
    <property type="entry name" value="Winged helix-like DNA-binding domain superfamily/Winged helix DNA-binding domain"/>
    <property type="match status" value="1"/>
</dbReference>
<dbReference type="FunFam" id="3.40.50.300:FF:001091">
    <property type="entry name" value="Probable disease resistance protein At1g61300"/>
    <property type="match status" value="1"/>
</dbReference>
<dbReference type="GO" id="GO:0051607">
    <property type="term" value="P:defense response to virus"/>
    <property type="evidence" value="ECO:0007669"/>
    <property type="project" value="UniProtKB-ARBA"/>
</dbReference>
<evidence type="ECO:0000256" key="1">
    <source>
        <dbReference type="ARBA" id="ARBA00008894"/>
    </source>
</evidence>
<dbReference type="InterPro" id="IPR041118">
    <property type="entry name" value="Rx_N"/>
</dbReference>
<dbReference type="InterPro" id="IPR055414">
    <property type="entry name" value="LRR_R13L4/SHOC2-like"/>
</dbReference>
<dbReference type="AlphaFoldDB" id="A0AA96NMD7"/>
<sequence length="977" mass="112202">MYAKITQKTEKKTKRNLITEMAETVVSFLLSQLSTLLLDEGRLSGRLGKDIQEIKAELGYMIAFLRVAETKQEDDPRLQEWIRQVREAAYDTEDVLDEFMLRFDCNRRPDGYIGAFRRIFASMKNLRARHRIASEVQQIKKRTAAIFERQQRYKFEYGITDQTSEGHDAPNNISWRINRDEALLVEEAKLVGIDGPKRLLISQLLDSRSQLKVVSVLGMGGLGKTTLIRRVYEDTEIIREFELRAWVTVSQTLCQVEELIKDLIEQFCREIFKKSTRPEISYMKSYGLKIYLKELLQDKRYLIVLDDVWDTDIWNNIKFALPEGGDYGNRVVLTTRKNNVASAPHFDSHGYLHKMEPLSFEESWTLFCKRTFAEDQCCPAHLKNVCESILGKCEGLPLAIVVISGFLTLKDKKNLNEWEMVRRGLGAELEGSGKLDRIKNILSLSYNELPYYLRTCLLYLSIFPEDYPIPCSSLTSLWVAERFVQSKGGMILEEVAQEYLRELINRSLIQVTDECEDGLPLKCRIHDLLREILVSKSRELNIMTISNTAGNSSRCPESDEKVRRLVIHSFVADGNSSLLQLHGECNCFKHLRSLITFGSIQSSLSKSYINKILCRGGSRRLLKILDLRNSQLDEIPVEVFNLIHLRCLCLRSTRLEVVPKAIGKLENLEILDLAETRVSELPKDILKLQKLRQLLAFNRAGYTKDYMVGGIKAPYRIGGLQSLLCLYIIDADSDNTEVREIGKLTKLRMLGITNLRREDGRELCSSLEKLKSLIGLEVSSIHRDEVIDLDQCASSSLSSSLRFLRRLFLWGRLEKLPQWIPSLRGLTRVKLCWSEMEDDPLESFEHLPNLSGLYLTQAYRGEGLRFRAGGFLKLKRLSLRKSRGMKWVRVEEGAMPNLQALRLTDLKLMEELPGGIQHLTKLRLVSLNNMSGNLIEKLVRGDGDEGISQERRKIAHVPQVKIANYINTDNKWQVCYL</sequence>
<evidence type="ECO:0000259" key="10">
    <source>
        <dbReference type="Pfam" id="PF23598"/>
    </source>
</evidence>
<evidence type="ECO:0000259" key="7">
    <source>
        <dbReference type="Pfam" id="PF00931"/>
    </source>
</evidence>
<evidence type="ECO:0000256" key="6">
    <source>
        <dbReference type="ARBA" id="ARBA00022840"/>
    </source>
</evidence>
<evidence type="ECO:0000256" key="5">
    <source>
        <dbReference type="ARBA" id="ARBA00022821"/>
    </source>
</evidence>
<evidence type="ECO:0000313" key="11">
    <source>
        <dbReference type="EMBL" id="WNT99862.1"/>
    </source>
</evidence>
<keyword evidence="5" id="KW-0611">Plant defense</keyword>
<dbReference type="Pfam" id="PF23559">
    <property type="entry name" value="WHD_DRP"/>
    <property type="match status" value="1"/>
</dbReference>